<evidence type="ECO:0000259" key="2">
    <source>
        <dbReference type="Pfam" id="PF07510"/>
    </source>
</evidence>
<evidence type="ECO:0000259" key="1">
    <source>
        <dbReference type="Pfam" id="PF03235"/>
    </source>
</evidence>
<dbReference type="EMBL" id="CP008849">
    <property type="protein sequence ID" value="AIF97958.1"/>
    <property type="molecule type" value="Genomic_DNA"/>
</dbReference>
<dbReference type="eggNOG" id="COG1479">
    <property type="taxonomic scope" value="Bacteria"/>
</dbReference>
<dbReference type="RefSeq" id="WP_044056149.1">
    <property type="nucleotide sequence ID" value="NZ_CBCSKJ010000001.1"/>
</dbReference>
<dbReference type="Pfam" id="PF03235">
    <property type="entry name" value="GmrSD_N"/>
    <property type="match status" value="1"/>
</dbReference>
<dbReference type="GeneID" id="78254131"/>
<dbReference type="AlphaFoldDB" id="A0A075NWX7"/>
<protein>
    <recommendedName>
        <fullName evidence="5">DUF262 domain-containing protein</fullName>
    </recommendedName>
</protein>
<evidence type="ECO:0000313" key="3">
    <source>
        <dbReference type="EMBL" id="AIF97958.1"/>
    </source>
</evidence>
<gene>
    <name evidence="3" type="ORF">EP13_04175</name>
</gene>
<reference evidence="3 4" key="1">
    <citation type="submission" date="2014-06" db="EMBL/GenBank/DDBJ databases">
        <title>Genomes of Alteromonas australica, a world apart.</title>
        <authorList>
            <person name="Gonzaga A."/>
            <person name="Lopez-Perez M."/>
            <person name="Rodriguez-Valera F."/>
        </authorList>
    </citation>
    <scope>NUCLEOTIDE SEQUENCE [LARGE SCALE GENOMIC DNA]</scope>
    <source>
        <strain evidence="3 4">H 17</strain>
    </source>
</reference>
<proteinExistence type="predicted"/>
<feature type="domain" description="GmrSD restriction endonucleases C-terminal" evidence="2">
    <location>
        <begin position="440"/>
        <end position="567"/>
    </location>
</feature>
<name>A0A075NWX7_9ALTE</name>
<evidence type="ECO:0008006" key="5">
    <source>
        <dbReference type="Google" id="ProtNLM"/>
    </source>
</evidence>
<dbReference type="InterPro" id="IPR011089">
    <property type="entry name" value="GmrSD_C"/>
</dbReference>
<sequence>MNFQAEPVTINALLSVSKQYFIPRYQREFSWTKENIDELWSDLINSIIQTESGYECEEYFIGTLVLAGPDDSFEIEVVDGQQRLTVITMLISALCRALNSIGVVRAAQSTFETYIKGSDRRGNEFAKLDKRSSTNYFQLLVQDLEPHQCIPQSEEDTLVKNAFDQIAKLVGKPSLKKLFGLTGKVSNEKYIEILNILLDLIVDHLKVIRVNVLNSDDAYTIFEILNARGINLSPVDLIKNKVLQEWGTTYPIDFAKDRWNGIVSTLSSREISVGLEEYTIHHWTTKFAYTSKRNLYKAFKKQWDGGNLIAEDYLQELHDDCLSYIKIVSPLSTDWPQADQRDIFNSLSALRVFNVSIMRSFLLSLFKARNRGILKQAKLIDTLKKIENFHFMFNSICSLRPSGIEGTYAKSARKLSNTSDSREARETIDELLTTLSQKKPTQENFIDKFNKLQFVNGNTSHKKLIQYIFIKFERSLRNSNEFEPSDLSIEHILSQSTSDINKEIIGSIGNLLPLGQSWNGQANVSDFSIKKQIYQNSDYRIVEEFLASETQDHWTPENISTRTNTLALRAYTDVWN</sequence>
<keyword evidence="4" id="KW-1185">Reference proteome</keyword>
<dbReference type="Proteomes" id="UP000056090">
    <property type="component" value="Chromosome"/>
</dbReference>
<dbReference type="KEGG" id="aal:EP13_04175"/>
<dbReference type="PANTHER" id="PTHR35149:SF2">
    <property type="entry name" value="DUF262 DOMAIN-CONTAINING PROTEIN"/>
    <property type="match status" value="1"/>
</dbReference>
<dbReference type="PANTHER" id="PTHR35149">
    <property type="entry name" value="SLL5132 PROTEIN"/>
    <property type="match status" value="1"/>
</dbReference>
<feature type="domain" description="GmrSD restriction endonucleases N-terminal" evidence="1">
    <location>
        <begin position="11"/>
        <end position="242"/>
    </location>
</feature>
<organism evidence="3 4">
    <name type="scientific">Alteromonas australica</name>
    <dbReference type="NCBI Taxonomy" id="589873"/>
    <lineage>
        <taxon>Bacteria</taxon>
        <taxon>Pseudomonadati</taxon>
        <taxon>Pseudomonadota</taxon>
        <taxon>Gammaproteobacteria</taxon>
        <taxon>Alteromonadales</taxon>
        <taxon>Alteromonadaceae</taxon>
        <taxon>Alteromonas/Salinimonas group</taxon>
        <taxon>Alteromonas</taxon>
    </lineage>
</organism>
<dbReference type="Pfam" id="PF07510">
    <property type="entry name" value="GmrSD_C"/>
    <property type="match status" value="1"/>
</dbReference>
<dbReference type="InterPro" id="IPR004919">
    <property type="entry name" value="GmrSD_N"/>
</dbReference>
<accession>A0A075NWX7</accession>
<evidence type="ECO:0000313" key="4">
    <source>
        <dbReference type="Proteomes" id="UP000056090"/>
    </source>
</evidence>